<sequence>MWLINTETLKLDEVVDASSVKYAILSHTWEDDEVSFRDISCLESAKQKAGFSKIAKTCELARERNLRYAWVDTCCIDKSSSAELSEAINSMFQWYKLSTICFVFLSDLRPLATTQLERPTSLFPYDHQTFGGCRWFSRGWTLQELIAPHNIEFYNSSWQLFSTKQLDDGCLSSLAQVTTIPVSVLNRSISLRKIPVGVKMSWAAHRQTKRVEDRAYSLLGIFDINMPMIYGEGSKAFRRLQERIARDTNDLSLFAWAPSIDTENAGAVRRRFCGIFANSPRGFSSCTNLSKSPASGWQQPVEYSLTNKGLP</sequence>
<comment type="caution">
    <text evidence="3">The sequence shown here is derived from an EMBL/GenBank/DDBJ whole genome shotgun (WGS) entry which is preliminary data.</text>
</comment>
<reference evidence="3 4" key="1">
    <citation type="submission" date="2016-11" db="EMBL/GenBank/DDBJ databases">
        <title>Draft Genome Assembly of Colletotrichum chlorophyti a pathogen of herbaceous plants.</title>
        <authorList>
            <person name="Gan P."/>
            <person name="Narusaka M."/>
            <person name="Tsushima A."/>
            <person name="Narusaka Y."/>
            <person name="Takano Y."/>
            <person name="Shirasu K."/>
        </authorList>
    </citation>
    <scope>NUCLEOTIDE SEQUENCE [LARGE SCALE GENOMIC DNA]</scope>
    <source>
        <strain evidence="3 4">NTL11</strain>
    </source>
</reference>
<dbReference type="PANTHER" id="PTHR10622">
    <property type="entry name" value="HET DOMAIN-CONTAINING PROTEIN"/>
    <property type="match status" value="1"/>
</dbReference>
<feature type="domain" description="Heterokaryon incompatibility" evidence="1">
    <location>
        <begin position="22"/>
        <end position="109"/>
    </location>
</feature>
<accession>A0A1Q8S3M7</accession>
<dbReference type="Pfam" id="PF26640">
    <property type="entry name" value="DUF8212"/>
    <property type="match status" value="1"/>
</dbReference>
<evidence type="ECO:0000259" key="2">
    <source>
        <dbReference type="Pfam" id="PF26640"/>
    </source>
</evidence>
<protein>
    <submittedName>
        <fullName evidence="3">Vegetative incompatibility protein HET-E-1-like protein 10</fullName>
    </submittedName>
</protein>
<name>A0A1Q8S3M7_9PEZI</name>
<dbReference type="PANTHER" id="PTHR10622:SF12">
    <property type="entry name" value="HET DOMAIN-CONTAINING PROTEIN"/>
    <property type="match status" value="1"/>
</dbReference>
<dbReference type="InterPro" id="IPR058525">
    <property type="entry name" value="DUF8212"/>
</dbReference>
<gene>
    <name evidence="3" type="ORF">CCHL11_03188</name>
</gene>
<evidence type="ECO:0000259" key="1">
    <source>
        <dbReference type="Pfam" id="PF06985"/>
    </source>
</evidence>
<dbReference type="InterPro" id="IPR010730">
    <property type="entry name" value="HET"/>
</dbReference>
<evidence type="ECO:0000313" key="4">
    <source>
        <dbReference type="Proteomes" id="UP000186583"/>
    </source>
</evidence>
<dbReference type="AlphaFoldDB" id="A0A1Q8S3M7"/>
<dbReference type="EMBL" id="MPGH01000022">
    <property type="protein sequence ID" value="OLN96059.1"/>
    <property type="molecule type" value="Genomic_DNA"/>
</dbReference>
<dbReference type="STRING" id="708187.A0A1Q8S3M7"/>
<dbReference type="Proteomes" id="UP000186583">
    <property type="component" value="Unassembled WGS sequence"/>
</dbReference>
<evidence type="ECO:0000313" key="3">
    <source>
        <dbReference type="EMBL" id="OLN96059.1"/>
    </source>
</evidence>
<organism evidence="3 4">
    <name type="scientific">Colletotrichum chlorophyti</name>
    <dbReference type="NCBI Taxonomy" id="708187"/>
    <lineage>
        <taxon>Eukaryota</taxon>
        <taxon>Fungi</taxon>
        <taxon>Dikarya</taxon>
        <taxon>Ascomycota</taxon>
        <taxon>Pezizomycotina</taxon>
        <taxon>Sordariomycetes</taxon>
        <taxon>Hypocreomycetidae</taxon>
        <taxon>Glomerellales</taxon>
        <taxon>Glomerellaceae</taxon>
        <taxon>Colletotrichum</taxon>
    </lineage>
</organism>
<dbReference type="Pfam" id="PF06985">
    <property type="entry name" value="HET"/>
    <property type="match status" value="1"/>
</dbReference>
<keyword evidence="4" id="KW-1185">Reference proteome</keyword>
<feature type="domain" description="DUF8212" evidence="2">
    <location>
        <begin position="235"/>
        <end position="258"/>
    </location>
</feature>
<dbReference type="OrthoDB" id="20872at2759"/>
<proteinExistence type="predicted"/>